<proteinExistence type="predicted"/>
<dbReference type="AlphaFoldDB" id="A0A0P1AD94"/>
<dbReference type="Proteomes" id="UP000054928">
    <property type="component" value="Unassembled WGS sequence"/>
</dbReference>
<accession>A0A0P1AD94</accession>
<keyword evidence="2" id="KW-1185">Reference proteome</keyword>
<sequence length="136" mass="15270">MERLQDDTIVPWTPPLSISLVPTQLLSTPGRDGEDESNIRPVRKRREVVRYQDKFQRPFQLDDYEATHAALFCVVAGTADESVTTYKEILCSPNCTVAASDGSRDELSAKPQDMAASAATDWQETYWMPLFVQGKT</sequence>
<evidence type="ECO:0000313" key="1">
    <source>
        <dbReference type="EMBL" id="CEG38543.1"/>
    </source>
</evidence>
<evidence type="ECO:0000313" key="2">
    <source>
        <dbReference type="Proteomes" id="UP000054928"/>
    </source>
</evidence>
<dbReference type="RefSeq" id="XP_024574912.1">
    <property type="nucleotide sequence ID" value="XM_024723990.1"/>
</dbReference>
<reference evidence="2" key="1">
    <citation type="submission" date="2014-09" db="EMBL/GenBank/DDBJ databases">
        <authorList>
            <person name="Sharma Rahul"/>
            <person name="Thines Marco"/>
        </authorList>
    </citation>
    <scope>NUCLEOTIDE SEQUENCE [LARGE SCALE GENOMIC DNA]</scope>
</reference>
<name>A0A0P1AD94_PLAHL</name>
<protein>
    <submittedName>
        <fullName evidence="1">Uncharacterized protein</fullName>
    </submittedName>
</protein>
<dbReference type="EMBL" id="CCYD01000322">
    <property type="protein sequence ID" value="CEG38543.1"/>
    <property type="molecule type" value="Genomic_DNA"/>
</dbReference>
<dbReference type="GeneID" id="36403664"/>
<organism evidence="1 2">
    <name type="scientific">Plasmopara halstedii</name>
    <name type="common">Downy mildew of sunflower</name>
    <dbReference type="NCBI Taxonomy" id="4781"/>
    <lineage>
        <taxon>Eukaryota</taxon>
        <taxon>Sar</taxon>
        <taxon>Stramenopiles</taxon>
        <taxon>Oomycota</taxon>
        <taxon>Peronosporomycetes</taxon>
        <taxon>Peronosporales</taxon>
        <taxon>Peronosporaceae</taxon>
        <taxon>Plasmopara</taxon>
    </lineage>
</organism>